<dbReference type="Proteomes" id="UP000281498">
    <property type="component" value="Unassembled WGS sequence"/>
</dbReference>
<protein>
    <recommendedName>
        <fullName evidence="1">DUF1659 domain-containing protein</fullName>
    </recommendedName>
</protein>
<dbReference type="Pfam" id="PF07872">
    <property type="entry name" value="DUF1659"/>
    <property type="match status" value="1"/>
</dbReference>
<evidence type="ECO:0000313" key="2">
    <source>
        <dbReference type="EMBL" id="RKL68207.1"/>
    </source>
</evidence>
<gene>
    <name evidence="2" type="ORF">CR203_06890</name>
</gene>
<keyword evidence="3" id="KW-1185">Reference proteome</keyword>
<comment type="caution">
    <text evidence="2">The sequence shown here is derived from an EMBL/GenBank/DDBJ whole genome shotgun (WGS) entry which is preliminary data.</text>
</comment>
<sequence>MNNALDSRLSLTFNIGFDEKGDLKFQTRNFQNVKPSASDAEVYQTAIALSSLTKFELDKVERHNMYELNA</sequence>
<name>A0A3A9K6K9_9BACI</name>
<dbReference type="AlphaFoldDB" id="A0A3A9K6K9"/>
<dbReference type="RefSeq" id="WP_110938546.1">
    <property type="nucleotide sequence ID" value="NZ_KZ614147.1"/>
</dbReference>
<reference evidence="2 3" key="1">
    <citation type="submission" date="2017-10" db="EMBL/GenBank/DDBJ databases">
        <title>Bacillus sp. nov., a halophilic bacterium isolated from a Keqin Lake.</title>
        <authorList>
            <person name="Wang H."/>
        </authorList>
    </citation>
    <scope>NUCLEOTIDE SEQUENCE [LARGE SCALE GENOMIC DNA]</scope>
    <source>
        <strain evidence="2 3">KCTC 13187</strain>
    </source>
</reference>
<proteinExistence type="predicted"/>
<dbReference type="OrthoDB" id="48766at2"/>
<accession>A0A3A9K6K9</accession>
<dbReference type="InterPro" id="IPR012454">
    <property type="entry name" value="DUF1659"/>
</dbReference>
<organism evidence="2 3">
    <name type="scientific">Salipaludibacillus neizhouensis</name>
    <dbReference type="NCBI Taxonomy" id="885475"/>
    <lineage>
        <taxon>Bacteria</taxon>
        <taxon>Bacillati</taxon>
        <taxon>Bacillota</taxon>
        <taxon>Bacilli</taxon>
        <taxon>Bacillales</taxon>
        <taxon>Bacillaceae</taxon>
    </lineage>
</organism>
<dbReference type="EMBL" id="PDOE01000002">
    <property type="protein sequence ID" value="RKL68207.1"/>
    <property type="molecule type" value="Genomic_DNA"/>
</dbReference>
<feature type="domain" description="DUF1659" evidence="1">
    <location>
        <begin position="3"/>
        <end position="69"/>
    </location>
</feature>
<evidence type="ECO:0000313" key="3">
    <source>
        <dbReference type="Proteomes" id="UP000281498"/>
    </source>
</evidence>
<evidence type="ECO:0000259" key="1">
    <source>
        <dbReference type="Pfam" id="PF07872"/>
    </source>
</evidence>